<dbReference type="Proteomes" id="UP000332933">
    <property type="component" value="Unassembled WGS sequence"/>
</dbReference>
<dbReference type="InterPro" id="IPR036770">
    <property type="entry name" value="Ankyrin_rpt-contain_sf"/>
</dbReference>
<sequence length="458" mass="48359">MLTMPTSWPVFRSSRVSDVHALTKDPTTTKQRESTLVLCSGGDCCDDLVTAVLTSNTDKILFFVEQNGCDINRVSVCRVGDPCVSPACVRRAKLPSDLATHRSFQSLPSDAQPTCGYSLLQIAVQAGELASVDLLLDLGASPAVHADTSPSCLSMALAQGDEISYRILKHSAAHSVPDDAVDAVSTLGSLPLFTAMASRLTSAQRVKAIATAAAAHHLHIVQLLLDTGDDAVIQKGLHAMVQQGCLALVRHVVKSYGPSVVLYCEPNHVGDSLLHTACRANQPELIKYLIRCGVDVNAPNAIGVSALYMCSALGADLSVRMLLKAGAQPYGALGPRGDSALHVAVQENHLQVVRVLVHGGAPLETQNQLGYTALHVACMQGHASIAAYLLRKGASVHATNAHGDTPLAKACQMHHRRLVDLLVSHDGGAVSASADVFHAMNGGRHKITKTPSMESTRA</sequence>
<organism evidence="5 6">
    <name type="scientific">Aphanomyces stellatus</name>
    <dbReference type="NCBI Taxonomy" id="120398"/>
    <lineage>
        <taxon>Eukaryota</taxon>
        <taxon>Sar</taxon>
        <taxon>Stramenopiles</taxon>
        <taxon>Oomycota</taxon>
        <taxon>Saprolegniomycetes</taxon>
        <taxon>Saprolegniales</taxon>
        <taxon>Verrucalvaceae</taxon>
        <taxon>Aphanomyces</taxon>
    </lineage>
</organism>
<feature type="repeat" description="ANK" evidence="3">
    <location>
        <begin position="115"/>
        <end position="147"/>
    </location>
</feature>
<keyword evidence="6" id="KW-1185">Reference proteome</keyword>
<dbReference type="PROSITE" id="PS50297">
    <property type="entry name" value="ANK_REP_REGION"/>
    <property type="match status" value="3"/>
</dbReference>
<evidence type="ECO:0000313" key="5">
    <source>
        <dbReference type="EMBL" id="VFT91490.1"/>
    </source>
</evidence>
<dbReference type="EMBL" id="VJMH01005568">
    <property type="protein sequence ID" value="KAF0694458.1"/>
    <property type="molecule type" value="Genomic_DNA"/>
</dbReference>
<evidence type="ECO:0000256" key="1">
    <source>
        <dbReference type="ARBA" id="ARBA00022737"/>
    </source>
</evidence>
<reference evidence="5 6" key="1">
    <citation type="submission" date="2019-03" db="EMBL/GenBank/DDBJ databases">
        <authorList>
            <person name="Gaulin E."/>
            <person name="Dumas B."/>
        </authorList>
    </citation>
    <scope>NUCLEOTIDE SEQUENCE [LARGE SCALE GENOMIC DNA]</scope>
    <source>
        <strain evidence="5">CBS 568.67</strain>
    </source>
</reference>
<dbReference type="PANTHER" id="PTHR24198:SF165">
    <property type="entry name" value="ANKYRIN REPEAT-CONTAINING PROTEIN-RELATED"/>
    <property type="match status" value="1"/>
</dbReference>
<dbReference type="InterPro" id="IPR002110">
    <property type="entry name" value="Ankyrin_rpt"/>
</dbReference>
<feature type="repeat" description="ANK" evidence="3">
    <location>
        <begin position="369"/>
        <end position="401"/>
    </location>
</feature>
<evidence type="ECO:0000313" key="4">
    <source>
        <dbReference type="EMBL" id="KAF0694458.1"/>
    </source>
</evidence>
<feature type="repeat" description="ANK" evidence="3">
    <location>
        <begin position="336"/>
        <end position="368"/>
    </location>
</feature>
<evidence type="ECO:0000256" key="3">
    <source>
        <dbReference type="PROSITE-ProRule" id="PRU00023"/>
    </source>
</evidence>
<dbReference type="SMART" id="SM00248">
    <property type="entry name" value="ANK"/>
    <property type="match status" value="8"/>
</dbReference>
<evidence type="ECO:0000256" key="2">
    <source>
        <dbReference type="ARBA" id="ARBA00023043"/>
    </source>
</evidence>
<keyword evidence="2 3" id="KW-0040">ANK repeat</keyword>
<evidence type="ECO:0000313" key="6">
    <source>
        <dbReference type="Proteomes" id="UP000332933"/>
    </source>
</evidence>
<dbReference type="Pfam" id="PF12796">
    <property type="entry name" value="Ank_2"/>
    <property type="match status" value="2"/>
</dbReference>
<dbReference type="SUPFAM" id="SSF48403">
    <property type="entry name" value="Ankyrin repeat"/>
    <property type="match status" value="1"/>
</dbReference>
<name>A0A485L1A7_9STRA</name>
<dbReference type="EMBL" id="CAADRA010005589">
    <property type="protein sequence ID" value="VFT91490.1"/>
    <property type="molecule type" value="Genomic_DNA"/>
</dbReference>
<dbReference type="PROSITE" id="PS50088">
    <property type="entry name" value="ANK_REPEAT"/>
    <property type="match status" value="4"/>
</dbReference>
<accession>A0A485L1A7</accession>
<dbReference type="PANTHER" id="PTHR24198">
    <property type="entry name" value="ANKYRIN REPEAT AND PROTEIN KINASE DOMAIN-CONTAINING PROTEIN"/>
    <property type="match status" value="1"/>
</dbReference>
<feature type="repeat" description="ANK" evidence="3">
    <location>
        <begin position="269"/>
        <end position="301"/>
    </location>
</feature>
<dbReference type="Gene3D" id="1.25.40.20">
    <property type="entry name" value="Ankyrin repeat-containing domain"/>
    <property type="match status" value="3"/>
</dbReference>
<reference evidence="4" key="2">
    <citation type="submission" date="2019-06" db="EMBL/GenBank/DDBJ databases">
        <title>Genomics analysis of Aphanomyces spp. identifies a new class of oomycete effector associated with host adaptation.</title>
        <authorList>
            <person name="Gaulin E."/>
        </authorList>
    </citation>
    <scope>NUCLEOTIDE SEQUENCE</scope>
    <source>
        <strain evidence="4">CBS 578.67</strain>
    </source>
</reference>
<protein>
    <submittedName>
        <fullName evidence="5">Aste57867_14672 protein</fullName>
    </submittedName>
</protein>
<gene>
    <name evidence="5" type="primary">Aste57867_14672</name>
    <name evidence="4" type="ORF">As57867_014617</name>
    <name evidence="5" type="ORF">ASTE57867_14672</name>
</gene>
<dbReference type="OrthoDB" id="165259at2759"/>
<proteinExistence type="predicted"/>
<keyword evidence="1" id="KW-0677">Repeat</keyword>
<dbReference type="AlphaFoldDB" id="A0A485L1A7"/>